<evidence type="ECO:0000313" key="3">
    <source>
        <dbReference type="Proteomes" id="UP001190700"/>
    </source>
</evidence>
<sequence>MMKAVNADHSRDAFQKAQTRSPSASDSDEDEDVVLVEKTKARGFKEAELSFKRSKERLCRVMQEVKGALARTHHATHPEALEAFNKRVRGRLDNPLVYEDSAGNKYLRRGIQSARNDYQEELAADVKQRKAVKLAKAEERRAVKAGALTTGRMSVLLDMTL</sequence>
<evidence type="ECO:0000256" key="1">
    <source>
        <dbReference type="SAM" id="MobiDB-lite"/>
    </source>
</evidence>
<gene>
    <name evidence="2" type="ORF">CYMTET_45508</name>
</gene>
<organism evidence="2 3">
    <name type="scientific">Cymbomonas tetramitiformis</name>
    <dbReference type="NCBI Taxonomy" id="36881"/>
    <lineage>
        <taxon>Eukaryota</taxon>
        <taxon>Viridiplantae</taxon>
        <taxon>Chlorophyta</taxon>
        <taxon>Pyramimonadophyceae</taxon>
        <taxon>Pyramimonadales</taxon>
        <taxon>Pyramimonadaceae</taxon>
        <taxon>Cymbomonas</taxon>
    </lineage>
</organism>
<accession>A0AAE0C055</accession>
<dbReference type="AlphaFoldDB" id="A0AAE0C055"/>
<reference evidence="2 3" key="1">
    <citation type="journal article" date="2015" name="Genome Biol. Evol.">
        <title>Comparative Genomics of a Bacterivorous Green Alga Reveals Evolutionary Causalities and Consequences of Phago-Mixotrophic Mode of Nutrition.</title>
        <authorList>
            <person name="Burns J.A."/>
            <person name="Paasch A."/>
            <person name="Narechania A."/>
            <person name="Kim E."/>
        </authorList>
    </citation>
    <scope>NUCLEOTIDE SEQUENCE [LARGE SCALE GENOMIC DNA]</scope>
    <source>
        <strain evidence="2 3">PLY_AMNH</strain>
    </source>
</reference>
<keyword evidence="3" id="KW-1185">Reference proteome</keyword>
<comment type="caution">
    <text evidence="2">The sequence shown here is derived from an EMBL/GenBank/DDBJ whole genome shotgun (WGS) entry which is preliminary data.</text>
</comment>
<name>A0AAE0C055_9CHLO</name>
<protein>
    <submittedName>
        <fullName evidence="2">Uncharacterized protein</fullName>
    </submittedName>
</protein>
<evidence type="ECO:0000313" key="2">
    <source>
        <dbReference type="EMBL" id="KAK3244902.1"/>
    </source>
</evidence>
<dbReference type="EMBL" id="LGRX02031238">
    <property type="protein sequence ID" value="KAK3244902.1"/>
    <property type="molecule type" value="Genomic_DNA"/>
</dbReference>
<feature type="compositionally biased region" description="Basic and acidic residues" evidence="1">
    <location>
        <begin position="1"/>
        <end position="14"/>
    </location>
</feature>
<proteinExistence type="predicted"/>
<dbReference type="Proteomes" id="UP001190700">
    <property type="component" value="Unassembled WGS sequence"/>
</dbReference>
<feature type="region of interest" description="Disordered" evidence="1">
    <location>
        <begin position="1"/>
        <end position="32"/>
    </location>
</feature>